<evidence type="ECO:0000259" key="2">
    <source>
        <dbReference type="PROSITE" id="PS50206"/>
    </source>
</evidence>
<proteinExistence type="predicted"/>
<dbReference type="PANTHER" id="PTHR44086">
    <property type="entry name" value="THIOSULFATE SULFURTRANSFERASE RDL2, MITOCHONDRIAL-RELATED"/>
    <property type="match status" value="1"/>
</dbReference>
<evidence type="ECO:0000313" key="4">
    <source>
        <dbReference type="Proteomes" id="UP001601992"/>
    </source>
</evidence>
<feature type="domain" description="Rhodanese" evidence="2">
    <location>
        <begin position="380"/>
        <end position="475"/>
    </location>
</feature>
<dbReference type="RefSeq" id="WP_040831478.1">
    <property type="nucleotide sequence ID" value="NZ_JBIAQY010000014.1"/>
</dbReference>
<evidence type="ECO:0000313" key="3">
    <source>
        <dbReference type="EMBL" id="MFF3572600.1"/>
    </source>
</evidence>
<dbReference type="Gene3D" id="3.40.250.10">
    <property type="entry name" value="Rhodanese-like domain"/>
    <property type="match status" value="4"/>
</dbReference>
<feature type="domain" description="Rhodanese" evidence="2">
    <location>
        <begin position="139"/>
        <end position="231"/>
    </location>
</feature>
<dbReference type="SMART" id="SM00450">
    <property type="entry name" value="RHOD"/>
    <property type="match status" value="3"/>
</dbReference>
<evidence type="ECO:0000256" key="1">
    <source>
        <dbReference type="SAM" id="MobiDB-lite"/>
    </source>
</evidence>
<dbReference type="PROSITE" id="PS50206">
    <property type="entry name" value="RHODANESE_3"/>
    <property type="match status" value="4"/>
</dbReference>
<accession>A0ABW6SB26</accession>
<dbReference type="CDD" id="cd00158">
    <property type="entry name" value="RHOD"/>
    <property type="match status" value="1"/>
</dbReference>
<feature type="domain" description="Rhodanese" evidence="2">
    <location>
        <begin position="278"/>
        <end position="338"/>
    </location>
</feature>
<sequence length="533" mass="56971">MTATISGAELRALLDDRDREVALLDVRAPAARAAGHIAVSSGLPLHDLEHRIRQAVPRTGTTVVLASEPELDEQAAHILTGLGYTDVAVVRDGLAGWTAAGGRLYTGTNVRSKTLGEWIEKHFGTATVDADTVARWRAEGADVVVLDSRPHSEYLHHHIPGGLDTGGGSELAYRGLQGITGPETTIVVNCAGRTRGIVGAQSLINTGIPNQVYSLHNGTPAWGWAGGRIESGPGTPLDAPADVPAHLIDWAATTLERLGVRVVDASSVGDGSRTTYSIDIRTPEEFAAGTVADARHVQGGQLVQASDEHLAVLDARVVLVDTPDLVRAASTVQWLRYLHRGPIEVVVARPEILTSPRPESPTVPEVPEISGKELADELESNSAPTVFDLRSSREYERGHLPGSIHARREHLRSAAQGRGRIVLVGDELNDKTADVGTDLQSGGGPVAYRPHFAARDLLDAGHDVRVVLGGPSSVPVEPTSDDPHYAGEIADRVGPPPFGPERDAWYRDYFDWEYALLGNSEGDRDFDFEAKSS</sequence>
<keyword evidence="4" id="KW-1185">Reference proteome</keyword>
<dbReference type="Proteomes" id="UP001601992">
    <property type="component" value="Unassembled WGS sequence"/>
</dbReference>
<dbReference type="InterPro" id="IPR001763">
    <property type="entry name" value="Rhodanese-like_dom"/>
</dbReference>
<comment type="caution">
    <text evidence="3">The sequence shown here is derived from an EMBL/GenBank/DDBJ whole genome shotgun (WGS) entry which is preliminary data.</text>
</comment>
<feature type="domain" description="Rhodanese" evidence="2">
    <location>
        <begin position="17"/>
        <end position="106"/>
    </location>
</feature>
<dbReference type="InterPro" id="IPR036873">
    <property type="entry name" value="Rhodanese-like_dom_sf"/>
</dbReference>
<feature type="compositionally biased region" description="Basic and acidic residues" evidence="1">
    <location>
        <begin position="481"/>
        <end position="491"/>
    </location>
</feature>
<dbReference type="EMBL" id="JBIAQY010000014">
    <property type="protein sequence ID" value="MFF3572600.1"/>
    <property type="molecule type" value="Genomic_DNA"/>
</dbReference>
<feature type="region of interest" description="Disordered" evidence="1">
    <location>
        <begin position="472"/>
        <end position="498"/>
    </location>
</feature>
<gene>
    <name evidence="3" type="ORF">ACFYXQ_33015</name>
</gene>
<dbReference type="Pfam" id="PF00581">
    <property type="entry name" value="Rhodanese"/>
    <property type="match status" value="3"/>
</dbReference>
<dbReference type="SUPFAM" id="SSF52821">
    <property type="entry name" value="Rhodanese/Cell cycle control phosphatase"/>
    <property type="match status" value="4"/>
</dbReference>
<dbReference type="PANTHER" id="PTHR44086:SF13">
    <property type="entry name" value="THIOSULFATE SULFURTRANSFERASE PSPE"/>
    <property type="match status" value="1"/>
</dbReference>
<organism evidence="3 4">
    <name type="scientific">Nocardia jiangxiensis</name>
    <dbReference type="NCBI Taxonomy" id="282685"/>
    <lineage>
        <taxon>Bacteria</taxon>
        <taxon>Bacillati</taxon>
        <taxon>Actinomycetota</taxon>
        <taxon>Actinomycetes</taxon>
        <taxon>Mycobacteriales</taxon>
        <taxon>Nocardiaceae</taxon>
        <taxon>Nocardia</taxon>
    </lineage>
</organism>
<protein>
    <submittedName>
        <fullName evidence="3">Rhodanese-like domain-containing protein</fullName>
    </submittedName>
</protein>
<name>A0ABW6SB26_9NOCA</name>
<reference evidence="3 4" key="1">
    <citation type="submission" date="2024-10" db="EMBL/GenBank/DDBJ databases">
        <title>The Natural Products Discovery Center: Release of the First 8490 Sequenced Strains for Exploring Actinobacteria Biosynthetic Diversity.</title>
        <authorList>
            <person name="Kalkreuter E."/>
            <person name="Kautsar S.A."/>
            <person name="Yang D."/>
            <person name="Bader C.D."/>
            <person name="Teijaro C.N."/>
            <person name="Fluegel L."/>
            <person name="Davis C.M."/>
            <person name="Simpson J.R."/>
            <person name="Lauterbach L."/>
            <person name="Steele A.D."/>
            <person name="Gui C."/>
            <person name="Meng S."/>
            <person name="Li G."/>
            <person name="Viehrig K."/>
            <person name="Ye F."/>
            <person name="Su P."/>
            <person name="Kiefer A.F."/>
            <person name="Nichols A."/>
            <person name="Cepeda A.J."/>
            <person name="Yan W."/>
            <person name="Fan B."/>
            <person name="Jiang Y."/>
            <person name="Adhikari A."/>
            <person name="Zheng C.-J."/>
            <person name="Schuster L."/>
            <person name="Cowan T.M."/>
            <person name="Smanski M.J."/>
            <person name="Chevrette M.G."/>
            <person name="De Carvalho L.P.S."/>
            <person name="Shen B."/>
        </authorList>
    </citation>
    <scope>NUCLEOTIDE SEQUENCE [LARGE SCALE GENOMIC DNA]</scope>
    <source>
        <strain evidence="3 4">NPDC002593</strain>
    </source>
</reference>